<proteinExistence type="predicted"/>
<reference evidence="1 2" key="1">
    <citation type="submission" date="2019-07" db="EMBL/GenBank/DDBJ databases">
        <title>De Novo Assembly of kiwifruit Actinidia rufa.</title>
        <authorList>
            <person name="Sugita-Konishi S."/>
            <person name="Sato K."/>
            <person name="Mori E."/>
            <person name="Abe Y."/>
            <person name="Kisaki G."/>
            <person name="Hamano K."/>
            <person name="Suezawa K."/>
            <person name="Otani M."/>
            <person name="Fukuda T."/>
            <person name="Manabe T."/>
            <person name="Gomi K."/>
            <person name="Tabuchi M."/>
            <person name="Akimitsu K."/>
            <person name="Kataoka I."/>
        </authorList>
    </citation>
    <scope>NUCLEOTIDE SEQUENCE [LARGE SCALE GENOMIC DNA]</scope>
    <source>
        <strain evidence="2">cv. Fuchu</strain>
    </source>
</reference>
<dbReference type="AlphaFoldDB" id="A0A7J0FYX5"/>
<name>A0A7J0FYX5_9ERIC</name>
<accession>A0A7J0FYX5</accession>
<dbReference type="EMBL" id="BJWL01000016">
    <property type="protein sequence ID" value="GFZ03901.1"/>
    <property type="molecule type" value="Genomic_DNA"/>
</dbReference>
<sequence>MGPAHIEPVTLEPTCLKVMVSGGLTLPSPTEPKGLLVRTSSVTSKLRHSKPGNELTLAELNYDFEITVSEGNGSQRAYLDKAQIRSQGVGNGARTTAHYCLNGSQQACLSKAQISEIMEPGGVLTLEELNGAQTAYLCEALAITSISHILSNSSTSEPYQGKGSLKYNFGVGCQEALEPRGLITSQSRRSK</sequence>
<dbReference type="Proteomes" id="UP000585474">
    <property type="component" value="Unassembled WGS sequence"/>
</dbReference>
<gene>
    <name evidence="1" type="ORF">Acr_16g0005250</name>
</gene>
<protein>
    <submittedName>
        <fullName evidence="1">Uncharacterized protein</fullName>
    </submittedName>
</protein>
<keyword evidence="2" id="KW-1185">Reference proteome</keyword>
<comment type="caution">
    <text evidence="1">The sequence shown here is derived from an EMBL/GenBank/DDBJ whole genome shotgun (WGS) entry which is preliminary data.</text>
</comment>
<evidence type="ECO:0000313" key="2">
    <source>
        <dbReference type="Proteomes" id="UP000585474"/>
    </source>
</evidence>
<evidence type="ECO:0000313" key="1">
    <source>
        <dbReference type="EMBL" id="GFZ03901.1"/>
    </source>
</evidence>
<organism evidence="1 2">
    <name type="scientific">Actinidia rufa</name>
    <dbReference type="NCBI Taxonomy" id="165716"/>
    <lineage>
        <taxon>Eukaryota</taxon>
        <taxon>Viridiplantae</taxon>
        <taxon>Streptophyta</taxon>
        <taxon>Embryophyta</taxon>
        <taxon>Tracheophyta</taxon>
        <taxon>Spermatophyta</taxon>
        <taxon>Magnoliopsida</taxon>
        <taxon>eudicotyledons</taxon>
        <taxon>Gunneridae</taxon>
        <taxon>Pentapetalae</taxon>
        <taxon>asterids</taxon>
        <taxon>Ericales</taxon>
        <taxon>Actinidiaceae</taxon>
        <taxon>Actinidia</taxon>
    </lineage>
</organism>